<dbReference type="InterPro" id="IPR005064">
    <property type="entry name" value="BUG"/>
</dbReference>
<accession>A0ABY2WZG6</accession>
<comment type="caution">
    <text evidence="3">The sequence shown here is derived from an EMBL/GenBank/DDBJ whole genome shotgun (WGS) entry which is preliminary data.</text>
</comment>
<dbReference type="PANTHER" id="PTHR42928:SF5">
    <property type="entry name" value="BLR1237 PROTEIN"/>
    <property type="match status" value="1"/>
</dbReference>
<feature type="signal peptide" evidence="2">
    <location>
        <begin position="1"/>
        <end position="35"/>
    </location>
</feature>
<comment type="similarity">
    <text evidence="1">Belongs to the UPF0065 (bug) family.</text>
</comment>
<sequence>MRHRSIPCQQLEENFMKTISLAALAMVAVTATGFAATAQTAYPEKTITIAVAYPPGGFNDQVARMIAEDFSERWDQTTVVDNRPGGGTVVGTDIVAKADPDGYTIGISPFAFGVNPGLFPELPYDSREDFAHVIVLGDAFNVLVAHPEFESNTVAELVEYAKANPGDINYASAGNGSSNHLSGELFKSLAGLDLVHIPYGGSAPARTDLVAGRVDVMFDNYTNVKELIEAGNLKALGVTLTEESPLMPGVPPVSDTVEGYEVTTWWGVMAPKGTPDDVIAKLNEALNDFLTKPKTKEVFANQGITEIGGSPEDAEAFVSGQMDKWIPVAESANMAVD</sequence>
<protein>
    <submittedName>
        <fullName evidence="3">Tripartite tricarboxylate transporter substrate binding protein</fullName>
    </submittedName>
</protein>
<evidence type="ECO:0000256" key="2">
    <source>
        <dbReference type="SAM" id="SignalP"/>
    </source>
</evidence>
<evidence type="ECO:0000313" key="4">
    <source>
        <dbReference type="Proteomes" id="UP001191082"/>
    </source>
</evidence>
<reference evidence="3 4" key="1">
    <citation type="submission" date="2019-05" db="EMBL/GenBank/DDBJ databases">
        <title>Marivita sp. nov. isolated from sea sediment.</title>
        <authorList>
            <person name="Kim W."/>
        </authorList>
    </citation>
    <scope>NUCLEOTIDE SEQUENCE [LARGE SCALE GENOMIC DNA]</scope>
    <source>
        <strain evidence="3 4">CAU 1492</strain>
    </source>
</reference>
<keyword evidence="2" id="KW-0732">Signal</keyword>
<dbReference type="Gene3D" id="3.40.190.150">
    <property type="entry name" value="Bordetella uptake gene, domain 1"/>
    <property type="match status" value="1"/>
</dbReference>
<evidence type="ECO:0000256" key="1">
    <source>
        <dbReference type="ARBA" id="ARBA00006987"/>
    </source>
</evidence>
<feature type="chain" id="PRO_5046446258" evidence="2">
    <location>
        <begin position="36"/>
        <end position="337"/>
    </location>
</feature>
<dbReference type="Proteomes" id="UP001191082">
    <property type="component" value="Unassembled WGS sequence"/>
</dbReference>
<proteinExistence type="inferred from homology"/>
<gene>
    <name evidence="3" type="ORF">FGK64_20275</name>
</gene>
<dbReference type="PIRSF" id="PIRSF017082">
    <property type="entry name" value="YflP"/>
    <property type="match status" value="1"/>
</dbReference>
<dbReference type="PANTHER" id="PTHR42928">
    <property type="entry name" value="TRICARBOXYLATE-BINDING PROTEIN"/>
    <property type="match status" value="1"/>
</dbReference>
<dbReference type="Pfam" id="PF03401">
    <property type="entry name" value="TctC"/>
    <property type="match status" value="1"/>
</dbReference>
<dbReference type="EMBL" id="VCPC01000006">
    <property type="protein sequence ID" value="TMV08304.1"/>
    <property type="molecule type" value="Genomic_DNA"/>
</dbReference>
<organism evidence="3 4">
    <name type="scientific">Arenibacterium halophilum</name>
    <dbReference type="NCBI Taxonomy" id="2583821"/>
    <lineage>
        <taxon>Bacteria</taxon>
        <taxon>Pseudomonadati</taxon>
        <taxon>Pseudomonadota</taxon>
        <taxon>Alphaproteobacteria</taxon>
        <taxon>Rhodobacterales</taxon>
        <taxon>Paracoccaceae</taxon>
        <taxon>Arenibacterium</taxon>
    </lineage>
</organism>
<keyword evidence="4" id="KW-1185">Reference proteome</keyword>
<evidence type="ECO:0000313" key="3">
    <source>
        <dbReference type="EMBL" id="TMV08304.1"/>
    </source>
</evidence>
<dbReference type="Gene3D" id="3.40.190.10">
    <property type="entry name" value="Periplasmic binding protein-like II"/>
    <property type="match status" value="1"/>
</dbReference>
<dbReference type="InterPro" id="IPR042100">
    <property type="entry name" value="Bug_dom1"/>
</dbReference>
<name>A0ABY2WZG6_9RHOB</name>
<dbReference type="SUPFAM" id="SSF53850">
    <property type="entry name" value="Periplasmic binding protein-like II"/>
    <property type="match status" value="1"/>
</dbReference>
<dbReference type="CDD" id="cd13578">
    <property type="entry name" value="PBP2_Bug27"/>
    <property type="match status" value="1"/>
</dbReference>